<keyword evidence="4" id="KW-1185">Reference proteome</keyword>
<name>A0AAE3LL46_9BACT</name>
<keyword evidence="1" id="KW-0732">Signal</keyword>
<feature type="chain" id="PRO_5042186620" evidence="1">
    <location>
        <begin position="20"/>
        <end position="164"/>
    </location>
</feature>
<dbReference type="AlphaFoldDB" id="A0AAE3LL46"/>
<dbReference type="InterPro" id="IPR000866">
    <property type="entry name" value="AhpC/TSA"/>
</dbReference>
<dbReference type="PROSITE" id="PS51352">
    <property type="entry name" value="THIOREDOXIN_2"/>
    <property type="match status" value="1"/>
</dbReference>
<organism evidence="3 4">
    <name type="scientific">Haoranjiania flava</name>
    <dbReference type="NCBI Taxonomy" id="1856322"/>
    <lineage>
        <taxon>Bacteria</taxon>
        <taxon>Pseudomonadati</taxon>
        <taxon>Bacteroidota</taxon>
        <taxon>Chitinophagia</taxon>
        <taxon>Chitinophagales</taxon>
        <taxon>Chitinophagaceae</taxon>
        <taxon>Haoranjiania</taxon>
    </lineage>
</organism>
<sequence length="164" mass="18466">MKHILSLIIAVLLATFTFGQETTGTAPYEQSQTIPSINLLTTDSAWYNLRTNNVEKNVAVIYFSHDCKHCQSEAKEIAANTDKLKDVQLLWISSMSSIDEIKDFRQQYGLTGSNITFLKDPNFSIALFYDVKTLPFIALYDKAGQTRKLYRKAVTAEGILAAFQ</sequence>
<dbReference type="SUPFAM" id="SSF52833">
    <property type="entry name" value="Thioredoxin-like"/>
    <property type="match status" value="1"/>
</dbReference>
<dbReference type="InterPro" id="IPR036249">
    <property type="entry name" value="Thioredoxin-like_sf"/>
</dbReference>
<dbReference type="Gene3D" id="3.40.30.10">
    <property type="entry name" value="Glutaredoxin"/>
    <property type="match status" value="1"/>
</dbReference>
<evidence type="ECO:0000256" key="1">
    <source>
        <dbReference type="SAM" id="SignalP"/>
    </source>
</evidence>
<evidence type="ECO:0000259" key="2">
    <source>
        <dbReference type="PROSITE" id="PS51352"/>
    </source>
</evidence>
<evidence type="ECO:0000313" key="4">
    <source>
        <dbReference type="Proteomes" id="UP001209317"/>
    </source>
</evidence>
<dbReference type="RefSeq" id="WP_263038464.1">
    <property type="nucleotide sequence ID" value="NZ_JAOTPL010000016.1"/>
</dbReference>
<feature type="domain" description="Thioredoxin" evidence="2">
    <location>
        <begin position="28"/>
        <end position="164"/>
    </location>
</feature>
<dbReference type="EMBL" id="JAOTPL010000016">
    <property type="protein sequence ID" value="MCU7694979.1"/>
    <property type="molecule type" value="Genomic_DNA"/>
</dbReference>
<evidence type="ECO:0000313" key="3">
    <source>
        <dbReference type="EMBL" id="MCU7694979.1"/>
    </source>
</evidence>
<dbReference type="GO" id="GO:0016209">
    <property type="term" value="F:antioxidant activity"/>
    <property type="evidence" value="ECO:0007669"/>
    <property type="project" value="InterPro"/>
</dbReference>
<dbReference type="InterPro" id="IPR013766">
    <property type="entry name" value="Thioredoxin_domain"/>
</dbReference>
<comment type="caution">
    <text evidence="3">The sequence shown here is derived from an EMBL/GenBank/DDBJ whole genome shotgun (WGS) entry which is preliminary data.</text>
</comment>
<gene>
    <name evidence="3" type="ORF">OD355_10665</name>
</gene>
<protein>
    <submittedName>
        <fullName evidence="3">Redoxin domain-containing protein</fullName>
    </submittedName>
</protein>
<dbReference type="Pfam" id="PF00578">
    <property type="entry name" value="AhpC-TSA"/>
    <property type="match status" value="1"/>
</dbReference>
<reference evidence="3" key="1">
    <citation type="submission" date="2022-10" db="EMBL/GenBank/DDBJ databases">
        <authorList>
            <person name="Kim H.S."/>
            <person name="Kim J.-S."/>
            <person name="Suh M.K."/>
            <person name="Eom M.K."/>
            <person name="Lee J.-S."/>
        </authorList>
    </citation>
    <scope>NUCLEOTIDE SEQUENCE</scope>
    <source>
        <strain evidence="3">LIP-5</strain>
    </source>
</reference>
<accession>A0AAE3LL46</accession>
<dbReference type="GO" id="GO:0016491">
    <property type="term" value="F:oxidoreductase activity"/>
    <property type="evidence" value="ECO:0007669"/>
    <property type="project" value="InterPro"/>
</dbReference>
<proteinExistence type="predicted"/>
<dbReference type="Proteomes" id="UP001209317">
    <property type="component" value="Unassembled WGS sequence"/>
</dbReference>
<feature type="signal peptide" evidence="1">
    <location>
        <begin position="1"/>
        <end position="19"/>
    </location>
</feature>